<dbReference type="EMBL" id="NQVE01000134">
    <property type="protein sequence ID" value="RAL45398.1"/>
    <property type="molecule type" value="Genomic_DNA"/>
</dbReference>
<evidence type="ECO:0000313" key="2">
    <source>
        <dbReference type="EMBL" id="RAL45398.1"/>
    </source>
</evidence>
<dbReference type="Pfam" id="PF14223">
    <property type="entry name" value="Retrotran_gag_2"/>
    <property type="match status" value="1"/>
</dbReference>
<reference evidence="2 3" key="1">
    <citation type="submission" date="2018-06" db="EMBL/GenBank/DDBJ databases">
        <title>The Genome of Cuscuta australis (Dodder) Provides Insight into the Evolution of Plant Parasitism.</title>
        <authorList>
            <person name="Liu H."/>
        </authorList>
    </citation>
    <scope>NUCLEOTIDE SEQUENCE [LARGE SCALE GENOMIC DNA]</scope>
    <source>
        <strain evidence="3">cv. Yunnan</strain>
        <tissue evidence="2">Vines</tissue>
    </source>
</reference>
<feature type="region of interest" description="Disordered" evidence="1">
    <location>
        <begin position="231"/>
        <end position="275"/>
    </location>
</feature>
<proteinExistence type="predicted"/>
<gene>
    <name evidence="2" type="ORF">DM860_013794</name>
</gene>
<feature type="compositionally biased region" description="Polar residues" evidence="1">
    <location>
        <begin position="231"/>
        <end position="252"/>
    </location>
</feature>
<dbReference type="AlphaFoldDB" id="A0A328DL68"/>
<dbReference type="PANTHER" id="PTHR47481:SF43">
    <property type="entry name" value="RETROTRANSPOSON COPIA-LIKE N-TERMINAL DOMAIN-CONTAINING PROTEIN"/>
    <property type="match status" value="1"/>
</dbReference>
<accession>A0A328DL68</accession>
<evidence type="ECO:0000313" key="3">
    <source>
        <dbReference type="Proteomes" id="UP000249390"/>
    </source>
</evidence>
<name>A0A328DL68_9ASTE</name>
<sequence length="300" mass="33412">MRVGESEKREKVRDKLLGRYRVVRNLNNSFAECSEPSSSRNPERPHVANTNFEGLSEKGREFLASEHPRLPCVGAQVNQSRLWPAQVQPCLPLFGIDLVQPLVSLAETSHGVCSRLNSHLASMSRGRIISLKAQLNKNPRGNRSIEKFMKDMTDIATDLALAGSPVSDADFIVSIITQLGEEYQAIYQSLHGSGLTLTIDELTHILTDCERQLQQTNVADESLVPTANFTQRGASQSRATVSSTYSIHNNSAGGSRRGKGMRSGQSQSRGRPPRHCNFCDFSGHDTRFYRKLQRFLRDNL</sequence>
<evidence type="ECO:0000256" key="1">
    <source>
        <dbReference type="SAM" id="MobiDB-lite"/>
    </source>
</evidence>
<keyword evidence="3" id="KW-1185">Reference proteome</keyword>
<organism evidence="2 3">
    <name type="scientific">Cuscuta australis</name>
    <dbReference type="NCBI Taxonomy" id="267555"/>
    <lineage>
        <taxon>Eukaryota</taxon>
        <taxon>Viridiplantae</taxon>
        <taxon>Streptophyta</taxon>
        <taxon>Embryophyta</taxon>
        <taxon>Tracheophyta</taxon>
        <taxon>Spermatophyta</taxon>
        <taxon>Magnoliopsida</taxon>
        <taxon>eudicotyledons</taxon>
        <taxon>Gunneridae</taxon>
        <taxon>Pentapetalae</taxon>
        <taxon>asterids</taxon>
        <taxon>lamiids</taxon>
        <taxon>Solanales</taxon>
        <taxon>Convolvulaceae</taxon>
        <taxon>Cuscuteae</taxon>
        <taxon>Cuscuta</taxon>
        <taxon>Cuscuta subgen. Grammica</taxon>
        <taxon>Cuscuta sect. Cleistogrammica</taxon>
    </lineage>
</organism>
<protein>
    <submittedName>
        <fullName evidence="2">Uncharacterized protein</fullName>
    </submittedName>
</protein>
<dbReference type="PANTHER" id="PTHR47481">
    <property type="match status" value="1"/>
</dbReference>
<dbReference type="Proteomes" id="UP000249390">
    <property type="component" value="Unassembled WGS sequence"/>
</dbReference>
<comment type="caution">
    <text evidence="2">The sequence shown here is derived from an EMBL/GenBank/DDBJ whole genome shotgun (WGS) entry which is preliminary data.</text>
</comment>